<dbReference type="Gene3D" id="3.40.50.80">
    <property type="entry name" value="Nucleotide-binding domain of ferredoxin-NADP reductase (FNR) module"/>
    <property type="match status" value="1"/>
</dbReference>
<evidence type="ECO:0000313" key="14">
    <source>
        <dbReference type="Proteomes" id="UP000324907"/>
    </source>
</evidence>
<reference evidence="12 13" key="1">
    <citation type="submission" date="2019-07" db="EMBL/GenBank/DDBJ databases">
        <title>Genomes of Cafeteria roenbergensis.</title>
        <authorList>
            <person name="Fischer M.G."/>
            <person name="Hackl T."/>
            <person name="Roman M."/>
        </authorList>
    </citation>
    <scope>NUCLEOTIDE SEQUENCE [LARGE SCALE GENOMIC DNA]</scope>
    <source>
        <strain evidence="9 13">BVI</strain>
        <strain evidence="11 12">E4-10P</strain>
        <strain evidence="10 14">RCC970-E3</strain>
    </source>
</reference>
<dbReference type="SUPFAM" id="SSF52343">
    <property type="entry name" value="Ferredoxin reductase-like, C-terminal NADP-linked domain"/>
    <property type="match status" value="1"/>
</dbReference>
<organism evidence="9 13">
    <name type="scientific">Cafeteria roenbergensis</name>
    <name type="common">Marine flagellate</name>
    <dbReference type="NCBI Taxonomy" id="33653"/>
    <lineage>
        <taxon>Eukaryota</taxon>
        <taxon>Sar</taxon>
        <taxon>Stramenopiles</taxon>
        <taxon>Bigyra</taxon>
        <taxon>Opalozoa</taxon>
        <taxon>Bicosoecida</taxon>
        <taxon>Cafeteriaceae</taxon>
        <taxon>Cafeteria</taxon>
    </lineage>
</organism>
<dbReference type="PANTHER" id="PTHR19370">
    <property type="entry name" value="NADH-CYTOCHROME B5 REDUCTASE"/>
    <property type="match status" value="1"/>
</dbReference>
<feature type="domain" description="Flavoprotein pyridine nucleotide cytochrome reductase-like FAD-binding" evidence="8">
    <location>
        <begin position="62"/>
        <end position="146"/>
    </location>
</feature>
<keyword evidence="13" id="KW-1185">Reference proteome</keyword>
<comment type="cofactor">
    <cofactor evidence="1 6">
        <name>FAD</name>
        <dbReference type="ChEBI" id="CHEBI:57692"/>
    </cofactor>
</comment>
<evidence type="ECO:0000259" key="7">
    <source>
        <dbReference type="Pfam" id="PF00175"/>
    </source>
</evidence>
<evidence type="ECO:0000256" key="5">
    <source>
        <dbReference type="ARBA" id="ARBA00023002"/>
    </source>
</evidence>
<dbReference type="PROSITE" id="PS51257">
    <property type="entry name" value="PROKAR_LIPOPROTEIN"/>
    <property type="match status" value="1"/>
</dbReference>
<dbReference type="EMBL" id="VLTO01000076">
    <property type="protein sequence ID" value="KAA0168278.1"/>
    <property type="molecule type" value="Genomic_DNA"/>
</dbReference>
<evidence type="ECO:0000256" key="2">
    <source>
        <dbReference type="ARBA" id="ARBA00012011"/>
    </source>
</evidence>
<sequence length="288" mass="29663">MFARRALRAAAPAFAAGAAACGATTAWLADEADAGMFVVRPGLSASEYKPLVVGGVRQHTDGTTRVRFVMEEPDLELGAVAAAHLMAKASIDGAEVAGRVAPVSPLTAKGYFELAAAAAGDSAMSKAISSLKTGDVVQFKGPVQGFQVGRNQFKSVGILARGDGIADALQVATKLLSDPRDDTEIRLVYSVRSADQIVLRNHIDALALLHPRFKALIVADEAAPQWTGPTGPLSKPLLASILPPPTEGDSTVILVAGDVDAASGKATKARAAGVLGAMQYSPAQVRSL</sequence>
<accession>A0A5A8C3C9</accession>
<dbReference type="GO" id="GO:0090524">
    <property type="term" value="F:cytochrome-b5 reductase activity, acting on NADH"/>
    <property type="evidence" value="ECO:0007669"/>
    <property type="project" value="UniProtKB-EC"/>
</dbReference>
<proteinExistence type="predicted"/>
<dbReference type="Proteomes" id="UP000324907">
    <property type="component" value="Unassembled WGS sequence"/>
</dbReference>
<gene>
    <name evidence="11" type="ORF">FNF27_07158</name>
    <name evidence="10" type="ORF">FNF28_03361</name>
    <name evidence="9" type="ORF">FNF29_07495</name>
</gene>
<dbReference type="SUPFAM" id="SSF63380">
    <property type="entry name" value="Riboflavin synthase domain-like"/>
    <property type="match status" value="1"/>
</dbReference>
<evidence type="ECO:0000259" key="8">
    <source>
        <dbReference type="Pfam" id="PF00970"/>
    </source>
</evidence>
<dbReference type="InterPro" id="IPR001433">
    <property type="entry name" value="OxRdtase_FAD/NAD-bd"/>
</dbReference>
<dbReference type="InterPro" id="IPR017938">
    <property type="entry name" value="Riboflavin_synthase-like_b-brl"/>
</dbReference>
<evidence type="ECO:0000256" key="6">
    <source>
        <dbReference type="PIRSR" id="PIRSR601834-1"/>
    </source>
</evidence>
<keyword evidence="4 6" id="KW-0274">FAD</keyword>
<dbReference type="Pfam" id="PF00970">
    <property type="entry name" value="FAD_binding_6"/>
    <property type="match status" value="1"/>
</dbReference>
<dbReference type="AlphaFoldDB" id="A0A5A8C3C9"/>
<dbReference type="EC" id="1.6.2.2" evidence="2"/>
<evidence type="ECO:0000313" key="13">
    <source>
        <dbReference type="Proteomes" id="UP000323011"/>
    </source>
</evidence>
<dbReference type="OMA" id="CLDPENW"/>
<feature type="binding site" evidence="6">
    <location>
        <position position="124"/>
    </location>
    <ligand>
        <name>FAD</name>
        <dbReference type="ChEBI" id="CHEBI:57692"/>
    </ligand>
</feature>
<dbReference type="EMBL" id="VLTN01000070">
    <property type="protein sequence ID" value="KAA0147234.1"/>
    <property type="molecule type" value="Genomic_DNA"/>
</dbReference>
<evidence type="ECO:0000256" key="4">
    <source>
        <dbReference type="ARBA" id="ARBA00022827"/>
    </source>
</evidence>
<dbReference type="OrthoDB" id="432685at2759"/>
<evidence type="ECO:0000256" key="1">
    <source>
        <dbReference type="ARBA" id="ARBA00001974"/>
    </source>
</evidence>
<protein>
    <recommendedName>
        <fullName evidence="2">cytochrome-b5 reductase</fullName>
        <ecNumber evidence="2">1.6.2.2</ecNumber>
    </recommendedName>
</protein>
<dbReference type="InterPro" id="IPR008333">
    <property type="entry name" value="Cbr1-like_FAD-bd_dom"/>
</dbReference>
<feature type="domain" description="Oxidoreductase FAD/NAD(P)-binding" evidence="7">
    <location>
        <begin position="159"/>
        <end position="258"/>
    </location>
</feature>
<evidence type="ECO:0000313" key="12">
    <source>
        <dbReference type="Proteomes" id="UP000322899"/>
    </source>
</evidence>
<evidence type="ECO:0000313" key="9">
    <source>
        <dbReference type="EMBL" id="KAA0147234.1"/>
    </source>
</evidence>
<dbReference type="EMBL" id="VLTL01000044">
    <property type="protein sequence ID" value="KAA0165855.1"/>
    <property type="molecule type" value="Genomic_DNA"/>
</dbReference>
<dbReference type="InterPro" id="IPR039261">
    <property type="entry name" value="FNR_nucleotide-bd"/>
</dbReference>
<dbReference type="PRINTS" id="PR00406">
    <property type="entry name" value="CYTB5RDTASE"/>
</dbReference>
<dbReference type="InterPro" id="IPR001834">
    <property type="entry name" value="CBR-like"/>
</dbReference>
<dbReference type="PANTHER" id="PTHR19370:SF171">
    <property type="entry name" value="NADH-CYTOCHROME B5 REDUCTASE 2"/>
    <property type="match status" value="1"/>
</dbReference>
<keyword evidence="5" id="KW-0560">Oxidoreductase</keyword>
<evidence type="ECO:0000256" key="3">
    <source>
        <dbReference type="ARBA" id="ARBA00022630"/>
    </source>
</evidence>
<comment type="caution">
    <text evidence="9">The sequence shown here is derived from an EMBL/GenBank/DDBJ whole genome shotgun (WGS) entry which is preliminary data.</text>
</comment>
<dbReference type="Proteomes" id="UP000323011">
    <property type="component" value="Unassembled WGS sequence"/>
</dbReference>
<dbReference type="Pfam" id="PF00175">
    <property type="entry name" value="NAD_binding_1"/>
    <property type="match status" value="1"/>
</dbReference>
<dbReference type="Gene3D" id="2.40.30.10">
    <property type="entry name" value="Translation factors"/>
    <property type="match status" value="1"/>
</dbReference>
<feature type="binding site" evidence="6">
    <location>
        <position position="125"/>
    </location>
    <ligand>
        <name>FAD</name>
        <dbReference type="ChEBI" id="CHEBI:57692"/>
    </ligand>
</feature>
<keyword evidence="3 6" id="KW-0285">Flavoprotein</keyword>
<evidence type="ECO:0000313" key="10">
    <source>
        <dbReference type="EMBL" id="KAA0165855.1"/>
    </source>
</evidence>
<dbReference type="Proteomes" id="UP000322899">
    <property type="component" value="Unassembled WGS sequence"/>
</dbReference>
<dbReference type="CDD" id="cd06183">
    <property type="entry name" value="cyt_b5_reduct_like"/>
    <property type="match status" value="1"/>
</dbReference>
<evidence type="ECO:0000313" key="11">
    <source>
        <dbReference type="EMBL" id="KAA0168278.1"/>
    </source>
</evidence>
<name>A0A5A8C3C9_CAFRO</name>